<feature type="compositionally biased region" description="Low complexity" evidence="4">
    <location>
        <begin position="593"/>
        <end position="608"/>
    </location>
</feature>
<dbReference type="PANTHER" id="PTHR32370">
    <property type="entry name" value="OS12G0117600 PROTEIN"/>
    <property type="match status" value="1"/>
</dbReference>
<dbReference type="CDD" id="cd18312">
    <property type="entry name" value="BTB_POZ_NPY3-like"/>
    <property type="match status" value="1"/>
</dbReference>
<dbReference type="InterPro" id="IPR011333">
    <property type="entry name" value="SKP1/BTB/POZ_sf"/>
</dbReference>
<dbReference type="EnsemblPlants" id="Kaladp0095s0765.2.v1.1">
    <property type="protein sequence ID" value="Kaladp0095s0765.2.v1.1"/>
    <property type="gene ID" value="Kaladp0095s0765.v1.1"/>
</dbReference>
<keyword evidence="8" id="KW-1185">Reference proteome</keyword>
<dbReference type="PROSITE" id="PS50097">
    <property type="entry name" value="BTB"/>
    <property type="match status" value="1"/>
</dbReference>
<dbReference type="Pfam" id="PF03000">
    <property type="entry name" value="NPH3"/>
    <property type="match status" value="1"/>
</dbReference>
<dbReference type="EnsemblPlants" id="Kaladp0095s0765.3.v1.1">
    <property type="protein sequence ID" value="Kaladp0095s0765.3.v1.1"/>
    <property type="gene ID" value="Kaladp0095s0765.v1.1"/>
</dbReference>
<dbReference type="Pfam" id="PF00651">
    <property type="entry name" value="BTB"/>
    <property type="match status" value="1"/>
</dbReference>
<feature type="region of interest" description="Disordered" evidence="4">
    <location>
        <begin position="569"/>
        <end position="608"/>
    </location>
</feature>
<dbReference type="UniPathway" id="UPA00143"/>
<protein>
    <recommendedName>
        <fullName evidence="9">Phototropic-responsive NPH3 family protein</fullName>
    </recommendedName>
</protein>
<dbReference type="InterPro" id="IPR027356">
    <property type="entry name" value="NPH3_dom"/>
</dbReference>
<evidence type="ECO:0000256" key="2">
    <source>
        <dbReference type="ARBA" id="ARBA00022786"/>
    </source>
</evidence>
<dbReference type="Gramene" id="Kaladp0095s0765.1.v1.1">
    <property type="protein sequence ID" value="Kaladp0095s0765.1.v1.1"/>
    <property type="gene ID" value="Kaladp0095s0765.v1.1"/>
</dbReference>
<evidence type="ECO:0000259" key="5">
    <source>
        <dbReference type="PROSITE" id="PS50097"/>
    </source>
</evidence>
<feature type="compositionally biased region" description="Low complexity" evidence="4">
    <location>
        <begin position="572"/>
        <end position="586"/>
    </location>
</feature>
<dbReference type="Proteomes" id="UP000594263">
    <property type="component" value="Unplaced"/>
</dbReference>
<dbReference type="SUPFAM" id="SSF54695">
    <property type="entry name" value="POZ domain"/>
    <property type="match status" value="1"/>
</dbReference>
<feature type="domain" description="BTB" evidence="5">
    <location>
        <begin position="29"/>
        <end position="97"/>
    </location>
</feature>
<dbReference type="Gramene" id="Kaladp0095s0765.3.v1.1">
    <property type="protein sequence ID" value="Kaladp0095s0765.3.v1.1"/>
    <property type="gene ID" value="Kaladp0095s0765.v1.1"/>
</dbReference>
<keyword evidence="2" id="KW-0833">Ubl conjugation pathway</keyword>
<reference evidence="7" key="1">
    <citation type="submission" date="2021-01" db="UniProtKB">
        <authorList>
            <consortium name="EnsemblPlants"/>
        </authorList>
    </citation>
    <scope>IDENTIFICATION</scope>
</reference>
<feature type="region of interest" description="Disordered" evidence="4">
    <location>
        <begin position="527"/>
        <end position="555"/>
    </location>
</feature>
<evidence type="ECO:0000256" key="3">
    <source>
        <dbReference type="PROSITE-ProRule" id="PRU00982"/>
    </source>
</evidence>
<evidence type="ECO:0000256" key="4">
    <source>
        <dbReference type="SAM" id="MobiDB-lite"/>
    </source>
</evidence>
<dbReference type="InterPro" id="IPR000210">
    <property type="entry name" value="BTB/POZ_dom"/>
</dbReference>
<name>A0A7N0V0L5_KALFE</name>
<feature type="domain" description="NPH3" evidence="6">
    <location>
        <begin position="209"/>
        <end position="485"/>
    </location>
</feature>
<evidence type="ECO:0000259" key="6">
    <source>
        <dbReference type="PROSITE" id="PS51649"/>
    </source>
</evidence>
<sequence>MKFMKLGTKPDAFHVDGNFIRHVSSDLETDVVIKIDQMRFHLHKFPLLSKSNLLQELVSKASEEKSDEVAIPDFPGGPEAFEICAKFCYGIAVTLSAYNVVAARCAAEYLEMTEDVERGNLVFKVEVFLNSSVFHGWKDSIIVLQTCRALLPWSEDLNIVGRCVDSVASKTSMDPAKISWSYTHNRRLSDKLLDSSMRFDNGVEQVPKDWWVEDVSELEVDLFKRLMVAVKSKGRMDGSVIEEALRTYALRWLPESADELTSEDSIEQYKYVLETIFWLLPSDKAGGCSCKFLLKLLKVGVIVGLEDSLREGLVERISLKLDEAPVKDLLIPARSRHSTSCDVELVHAMVSHFIRYAAQSRDLSVSDPRNNSDGFVLGHGSLMRVGRLVDGYLAEIAHDPNLSVSEFVNLSQSVPDTARAIHDGLYMAIDIYLKEHPSLTKQERRKICGAMDVKKLSMEASIHAAQNDRLPLRVIVQVLFFEQIRAAAAGALSADTSLCTTASIDGECENSSLKTCQLLENQMCKTSSAGEDDRVESARLSKSSSNGQQQTAASRSMRMFSKLWIRRRAQHGGSETTGSSPSPTSTAVPLTKSCNNSASSSCRRYSVS</sequence>
<organism evidence="7 8">
    <name type="scientific">Kalanchoe fedtschenkoi</name>
    <name type="common">Lavender scallops</name>
    <name type="synonym">South American air plant</name>
    <dbReference type="NCBI Taxonomy" id="63787"/>
    <lineage>
        <taxon>Eukaryota</taxon>
        <taxon>Viridiplantae</taxon>
        <taxon>Streptophyta</taxon>
        <taxon>Embryophyta</taxon>
        <taxon>Tracheophyta</taxon>
        <taxon>Spermatophyta</taxon>
        <taxon>Magnoliopsida</taxon>
        <taxon>eudicotyledons</taxon>
        <taxon>Gunneridae</taxon>
        <taxon>Pentapetalae</taxon>
        <taxon>Saxifragales</taxon>
        <taxon>Crassulaceae</taxon>
        <taxon>Kalanchoe</taxon>
    </lineage>
</organism>
<dbReference type="GO" id="GO:0016567">
    <property type="term" value="P:protein ubiquitination"/>
    <property type="evidence" value="ECO:0007669"/>
    <property type="project" value="UniProtKB-UniPathway"/>
</dbReference>
<evidence type="ECO:0008006" key="9">
    <source>
        <dbReference type="Google" id="ProtNLM"/>
    </source>
</evidence>
<dbReference type="EnsemblPlants" id="Kaladp0095s0765.1.v1.1">
    <property type="protein sequence ID" value="Kaladp0095s0765.1.v1.1"/>
    <property type="gene ID" value="Kaladp0095s0765.v1.1"/>
</dbReference>
<evidence type="ECO:0000313" key="7">
    <source>
        <dbReference type="EnsemblPlants" id="Kaladp0095s0765.1.v1.1"/>
    </source>
</evidence>
<dbReference type="InterPro" id="IPR043454">
    <property type="entry name" value="NPH3/RPT2-like"/>
</dbReference>
<feature type="compositionally biased region" description="Polar residues" evidence="4">
    <location>
        <begin position="540"/>
        <end position="554"/>
    </location>
</feature>
<dbReference type="OMA" id="DEKRRIC"/>
<dbReference type="Gene3D" id="3.30.710.10">
    <property type="entry name" value="Potassium Channel Kv1.1, Chain A"/>
    <property type="match status" value="1"/>
</dbReference>
<comment type="similarity">
    <text evidence="3">Belongs to the NPH3 family.</text>
</comment>
<comment type="pathway">
    <text evidence="1">Protein modification; protein ubiquitination.</text>
</comment>
<dbReference type="AlphaFoldDB" id="A0A7N0V0L5"/>
<dbReference type="Gramene" id="Kaladp0095s0765.2.v1.1">
    <property type="protein sequence ID" value="Kaladp0095s0765.2.v1.1"/>
    <property type="gene ID" value="Kaladp0095s0765.v1.1"/>
</dbReference>
<evidence type="ECO:0000313" key="8">
    <source>
        <dbReference type="Proteomes" id="UP000594263"/>
    </source>
</evidence>
<proteinExistence type="inferred from homology"/>
<dbReference type="PROSITE" id="PS51649">
    <property type="entry name" value="NPH3"/>
    <property type="match status" value="1"/>
</dbReference>
<evidence type="ECO:0000256" key="1">
    <source>
        <dbReference type="ARBA" id="ARBA00004906"/>
    </source>
</evidence>
<accession>A0A7N0V0L5</accession>